<accession>X1HRC9</accession>
<sequence>MAEVRSQALLLMRKAFRKGQSASSFIQGMKAKGLSYRRTVMLSDWRSVNELERKEGAFRYVRKDYYPSKQSLAEVEWKLSQEFMYKVKVQSRLRPDEPITDRFVNIMSDIPMTPRQVQEQVESKWAEWEKYAPEELVDLQVWSAVHKVGL</sequence>
<dbReference type="AlphaFoldDB" id="X1HRC9"/>
<protein>
    <submittedName>
        <fullName evidence="1">Uncharacterized protein</fullName>
    </submittedName>
</protein>
<name>X1HRC9_9ZZZZ</name>
<comment type="caution">
    <text evidence="1">The sequence shown here is derived from an EMBL/GenBank/DDBJ whole genome shotgun (WGS) entry which is preliminary data.</text>
</comment>
<organism evidence="1">
    <name type="scientific">marine sediment metagenome</name>
    <dbReference type="NCBI Taxonomy" id="412755"/>
    <lineage>
        <taxon>unclassified sequences</taxon>
        <taxon>metagenomes</taxon>
        <taxon>ecological metagenomes</taxon>
    </lineage>
</organism>
<proteinExistence type="predicted"/>
<reference evidence="1" key="1">
    <citation type="journal article" date="2014" name="Front. Microbiol.">
        <title>High frequency of phylogenetically diverse reductive dehalogenase-homologous genes in deep subseafloor sedimentary metagenomes.</title>
        <authorList>
            <person name="Kawai M."/>
            <person name="Futagami T."/>
            <person name="Toyoda A."/>
            <person name="Takaki Y."/>
            <person name="Nishi S."/>
            <person name="Hori S."/>
            <person name="Arai W."/>
            <person name="Tsubouchi T."/>
            <person name="Morono Y."/>
            <person name="Uchiyama I."/>
            <person name="Ito T."/>
            <person name="Fujiyama A."/>
            <person name="Inagaki F."/>
            <person name="Takami H."/>
        </authorList>
    </citation>
    <scope>NUCLEOTIDE SEQUENCE</scope>
    <source>
        <strain evidence="1">Expedition CK06-06</strain>
    </source>
</reference>
<evidence type="ECO:0000313" key="1">
    <source>
        <dbReference type="EMBL" id="GAH56389.1"/>
    </source>
</evidence>
<dbReference type="EMBL" id="BARU01021073">
    <property type="protein sequence ID" value="GAH56389.1"/>
    <property type="molecule type" value="Genomic_DNA"/>
</dbReference>
<gene>
    <name evidence="1" type="ORF">S03H2_34520</name>
</gene>